<evidence type="ECO:0000256" key="3">
    <source>
        <dbReference type="ARBA" id="ARBA00022748"/>
    </source>
</evidence>
<dbReference type="Proteomes" id="UP000747791">
    <property type="component" value="Unassembled WGS sequence"/>
</dbReference>
<dbReference type="InterPro" id="IPR036249">
    <property type="entry name" value="Thioredoxin-like_sf"/>
</dbReference>
<name>A0A966HK20_9PROT</name>
<dbReference type="NCBIfam" id="TIGR00385">
    <property type="entry name" value="dsbE"/>
    <property type="match status" value="1"/>
</dbReference>
<feature type="domain" description="Thioredoxin" evidence="7">
    <location>
        <begin position="35"/>
        <end position="172"/>
    </location>
</feature>
<reference evidence="9" key="1">
    <citation type="submission" date="2018-10" db="EMBL/GenBank/DDBJ databases">
        <title>Iterative Subtractive Binning of Freshwater Chronoseries Metagenomes Recovers Nearly Complete Genomes from over Four Hundred Novel Species.</title>
        <authorList>
            <person name="Rodriguez-R L.M."/>
            <person name="Tsementzi D."/>
            <person name="Luo C."/>
            <person name="Konstantinidis K.T."/>
        </authorList>
    </citation>
    <scope>NUCLEOTIDE SEQUENCE</scope>
    <source>
        <strain evidence="8">WB7_6_001</strain>
        <strain evidence="9">WB8_1A_003</strain>
        <strain evidence="10">WB8_2A_004</strain>
    </source>
</reference>
<evidence type="ECO:0000313" key="10">
    <source>
        <dbReference type="EMBL" id="NCU53045.1"/>
    </source>
</evidence>
<keyword evidence="6" id="KW-0812">Transmembrane</keyword>
<dbReference type="PANTHER" id="PTHR42852:SF6">
    <property type="entry name" value="THIOL:DISULFIDE INTERCHANGE PROTEIN DSBE"/>
    <property type="match status" value="1"/>
</dbReference>
<evidence type="ECO:0000256" key="1">
    <source>
        <dbReference type="ARBA" id="ARBA00004196"/>
    </source>
</evidence>
<evidence type="ECO:0000256" key="6">
    <source>
        <dbReference type="SAM" id="Phobius"/>
    </source>
</evidence>
<evidence type="ECO:0000313" key="8">
    <source>
        <dbReference type="EMBL" id="NBN87574.1"/>
    </source>
</evidence>
<evidence type="ECO:0000256" key="4">
    <source>
        <dbReference type="ARBA" id="ARBA00023157"/>
    </source>
</evidence>
<keyword evidence="5" id="KW-0676">Redox-active center</keyword>
<keyword evidence="6" id="KW-0472">Membrane</keyword>
<dbReference type="SUPFAM" id="SSF52833">
    <property type="entry name" value="Thioredoxin-like"/>
    <property type="match status" value="1"/>
</dbReference>
<keyword evidence="4" id="KW-1015">Disulfide bond</keyword>
<comment type="similarity">
    <text evidence="2">Belongs to the thioredoxin family. DsbE subfamily.</text>
</comment>
<dbReference type="AlphaFoldDB" id="A0A966HK20"/>
<keyword evidence="3" id="KW-0201">Cytochrome c-type biogenesis</keyword>
<evidence type="ECO:0000313" key="11">
    <source>
        <dbReference type="Proteomes" id="UP000699985"/>
    </source>
</evidence>
<dbReference type="EMBL" id="RGMI01000081">
    <property type="protein sequence ID" value="NCU50575.1"/>
    <property type="molecule type" value="Genomic_DNA"/>
</dbReference>
<dbReference type="Pfam" id="PF08534">
    <property type="entry name" value="Redoxin"/>
    <property type="match status" value="1"/>
</dbReference>
<dbReference type="GO" id="GO:0015036">
    <property type="term" value="F:disulfide oxidoreductase activity"/>
    <property type="evidence" value="ECO:0007669"/>
    <property type="project" value="InterPro"/>
</dbReference>
<dbReference type="EMBL" id="RGOB01000036">
    <property type="protein sequence ID" value="NCU53045.1"/>
    <property type="molecule type" value="Genomic_DNA"/>
</dbReference>
<organism evidence="9 11">
    <name type="scientific">Candidatus Fonsibacter lacus</name>
    <dbReference type="NCBI Taxonomy" id="2576439"/>
    <lineage>
        <taxon>Bacteria</taxon>
        <taxon>Pseudomonadati</taxon>
        <taxon>Pseudomonadota</taxon>
        <taxon>Alphaproteobacteria</taxon>
        <taxon>Candidatus Pelagibacterales</taxon>
        <taxon>Candidatus Pelagibacterales incertae sedis</taxon>
        <taxon>Candidatus Fonsibacter</taxon>
    </lineage>
</organism>
<evidence type="ECO:0000313" key="9">
    <source>
        <dbReference type="EMBL" id="NCU50575.1"/>
    </source>
</evidence>
<proteinExistence type="inferred from homology"/>
<accession>A0A966HK20</accession>
<comment type="subcellular location">
    <subcellularLocation>
        <location evidence="1">Cell envelope</location>
    </subcellularLocation>
</comment>
<protein>
    <submittedName>
        <fullName evidence="9">DsbE family thiol:disulfide interchange protein</fullName>
    </submittedName>
</protein>
<dbReference type="Proteomes" id="UP000699985">
    <property type="component" value="Unassembled WGS sequence"/>
</dbReference>
<dbReference type="CDD" id="cd03010">
    <property type="entry name" value="TlpA_like_DsbE"/>
    <property type="match status" value="1"/>
</dbReference>
<evidence type="ECO:0000256" key="5">
    <source>
        <dbReference type="ARBA" id="ARBA00023284"/>
    </source>
</evidence>
<dbReference type="Gene3D" id="3.40.30.10">
    <property type="entry name" value="Glutaredoxin"/>
    <property type="match status" value="1"/>
</dbReference>
<dbReference type="PANTHER" id="PTHR42852">
    <property type="entry name" value="THIOL:DISULFIDE INTERCHANGE PROTEIN DSBE"/>
    <property type="match status" value="1"/>
</dbReference>
<dbReference type="GO" id="GO:0017004">
    <property type="term" value="P:cytochrome complex assembly"/>
    <property type="evidence" value="ECO:0007669"/>
    <property type="project" value="UniProtKB-KW"/>
</dbReference>
<dbReference type="GO" id="GO:0030288">
    <property type="term" value="C:outer membrane-bounded periplasmic space"/>
    <property type="evidence" value="ECO:0007669"/>
    <property type="project" value="InterPro"/>
</dbReference>
<dbReference type="EMBL" id="RGET01000003">
    <property type="protein sequence ID" value="NBN87574.1"/>
    <property type="molecule type" value="Genomic_DNA"/>
</dbReference>
<comment type="caution">
    <text evidence="9">The sequence shown here is derived from an EMBL/GenBank/DDBJ whole genome shotgun (WGS) entry which is preliminary data.</text>
</comment>
<feature type="transmembrane region" description="Helical" evidence="6">
    <location>
        <begin position="7"/>
        <end position="25"/>
    </location>
</feature>
<dbReference type="Proteomes" id="UP000713222">
    <property type="component" value="Unassembled WGS sequence"/>
</dbReference>
<dbReference type="InterPro" id="IPR013740">
    <property type="entry name" value="Redoxin"/>
</dbReference>
<keyword evidence="6" id="KW-1133">Transmembrane helix</keyword>
<dbReference type="InterPro" id="IPR013766">
    <property type="entry name" value="Thioredoxin_domain"/>
</dbReference>
<sequence>MNNKYKIIILGVTIIIIFILFLRVLNSNKTYQPNQMIGKKIPDFILEDLFNKNTKLDSKILSGKDFAVLNIWASWCIPCRIEHPFLMDLKDKNQINIIGLNYKDESGNAKNFLKNYGNPYSLIGVDKKGEVAIQLGAYGVPETYVLKKGKIIFKQIGPLNEDAVNKILELKK</sequence>
<evidence type="ECO:0000256" key="2">
    <source>
        <dbReference type="ARBA" id="ARBA00007758"/>
    </source>
</evidence>
<dbReference type="PROSITE" id="PS51352">
    <property type="entry name" value="THIOREDOXIN_2"/>
    <property type="match status" value="1"/>
</dbReference>
<evidence type="ECO:0000259" key="7">
    <source>
        <dbReference type="PROSITE" id="PS51352"/>
    </source>
</evidence>
<gene>
    <name evidence="8" type="ORF">EBV32_00550</name>
    <name evidence="9" type="ORF">EBX29_02220</name>
    <name evidence="10" type="ORF">EBX74_01900</name>
</gene>
<dbReference type="InterPro" id="IPR004799">
    <property type="entry name" value="Periplasmic_diS_OxRdtase_DsbE"/>
</dbReference>
<dbReference type="InterPro" id="IPR050553">
    <property type="entry name" value="Thioredoxin_ResA/DsbE_sf"/>
</dbReference>